<dbReference type="InterPro" id="IPR027417">
    <property type="entry name" value="P-loop_NTPase"/>
</dbReference>
<dbReference type="Gene3D" id="3.90.580.10">
    <property type="entry name" value="Zinc finger, CHC2-type domain"/>
    <property type="match status" value="1"/>
</dbReference>
<keyword evidence="5" id="KW-1185">Reference proteome</keyword>
<reference evidence="2 4" key="1">
    <citation type="submission" date="2016-03" db="EMBL/GenBank/DDBJ databases">
        <title>Complete genome of Aminobacter aminovorans KCTC 2477.</title>
        <authorList>
            <person name="Kim K.M."/>
        </authorList>
    </citation>
    <scope>NUCLEOTIDE SEQUENCE [LARGE SCALE GENOMIC DNA]</scope>
    <source>
        <strain evidence="2 4">KCTC 2477</strain>
    </source>
</reference>
<evidence type="ECO:0000313" key="2">
    <source>
        <dbReference type="EMBL" id="AMS41181.1"/>
    </source>
</evidence>
<dbReference type="InterPro" id="IPR036977">
    <property type="entry name" value="DNA_primase_Znf_CHC2"/>
</dbReference>
<dbReference type="GO" id="GO:0008270">
    <property type="term" value="F:zinc ion binding"/>
    <property type="evidence" value="ECO:0007669"/>
    <property type="project" value="InterPro"/>
</dbReference>
<dbReference type="KEGG" id="aak:AA2016_2253"/>
<dbReference type="GO" id="GO:0006260">
    <property type="term" value="P:DNA replication"/>
    <property type="evidence" value="ECO:0007669"/>
    <property type="project" value="InterPro"/>
</dbReference>
<dbReference type="InterPro" id="IPR034154">
    <property type="entry name" value="TOPRIM_DnaG/twinkle"/>
</dbReference>
<dbReference type="Proteomes" id="UP000075755">
    <property type="component" value="Chromosome"/>
</dbReference>
<dbReference type="Proteomes" id="UP000577697">
    <property type="component" value="Unassembled WGS sequence"/>
</dbReference>
<dbReference type="Pfam" id="PF13481">
    <property type="entry name" value="AAA_25"/>
    <property type="match status" value="1"/>
</dbReference>
<organism evidence="2 4">
    <name type="scientific">Aminobacter aminovorans</name>
    <name type="common">Chelatobacter heintzii</name>
    <dbReference type="NCBI Taxonomy" id="83263"/>
    <lineage>
        <taxon>Bacteria</taxon>
        <taxon>Pseudomonadati</taxon>
        <taxon>Pseudomonadota</taxon>
        <taxon>Alphaproteobacteria</taxon>
        <taxon>Hyphomicrobiales</taxon>
        <taxon>Phyllobacteriaceae</taxon>
        <taxon>Aminobacter</taxon>
    </lineage>
</organism>
<dbReference type="SUPFAM" id="SSF57783">
    <property type="entry name" value="Zinc beta-ribbon"/>
    <property type="match status" value="1"/>
</dbReference>
<sequence>MSSDFRVSIEPIALRILPEFIGDPNRALSSKTELRWGKNGSFSVDLVKNTWHDHEDQSGGGVLDLLRAFKGYEKPEAVEWLQEQGYLERRERPNGAAEGTSPQGKFAGFMDDWPVATFEYFDDRGRLAYEVLKFAKTAPRRYMQRRPHPAGGWIWGLQEGLYGKTRSGDWFKAKEGKHYEAEETFEEAPRWLYRRDEVLAAIKDGRPVVLVGGEKDVETIRAWDLVATTNAGGEKYWRESFDDDLAGADIIICGDNDDTGRQRTMLRGASLKPRAKSVRVLDLAVHWKEMPEKNDVSDWKEKAGGNAEKFAVLLKKAPPWTPVRPREFGAYYHDEIDGPGLEYDYIIDGLLTSRGRSVFGGPSGSGKSFFALHAAYCIGRGHEFFGHAVERGGVIYQAGEGGLGMKKRQKAYRKHFKVEDDEDIPLVVLPAKVDLFAREGDTDKLIATIKAIKITMSVPLRVVFIDTLATATIGADENSGKDMSVVLANIARIEHECGVHVCLVHHMNADGKKLRGHTSIHANVDTVVVITMDENTRIRTARLAKQKDDEDGLKIPFTLASVEVGENPKTGKPITSCVVLTVSEKDALKKEQQQFGYSVRPTEEALLIPMFRAIKKYGRFVAEEKDGPPEAVGKHVVDFGHFLDVAVEMDASENDKIAARAKIRKAFERNTSYLIKHQVIAFKRTSEKAALVWWTGKPIRGFPHTFPDDMRNRTNPGQNPDISETFSPPPISPGLADMIDSDQEILL</sequence>
<evidence type="ECO:0000313" key="5">
    <source>
        <dbReference type="Proteomes" id="UP000577697"/>
    </source>
</evidence>
<reference evidence="3 5" key="2">
    <citation type="submission" date="2020-08" db="EMBL/GenBank/DDBJ databases">
        <title>Genomic Encyclopedia of Type Strains, Phase IV (KMG-IV): sequencing the most valuable type-strain genomes for metagenomic binning, comparative biology and taxonomic classification.</title>
        <authorList>
            <person name="Goeker M."/>
        </authorList>
    </citation>
    <scope>NUCLEOTIDE SEQUENCE [LARGE SCALE GENOMIC DNA]</scope>
    <source>
        <strain evidence="3 5">DSM 10368</strain>
    </source>
</reference>
<dbReference type="Gene3D" id="3.40.50.300">
    <property type="entry name" value="P-loop containing nucleotide triphosphate hydrolases"/>
    <property type="match status" value="1"/>
</dbReference>
<dbReference type="EMBL" id="CP015005">
    <property type="protein sequence ID" value="AMS41181.1"/>
    <property type="molecule type" value="Genomic_DNA"/>
</dbReference>
<dbReference type="SUPFAM" id="SSF52540">
    <property type="entry name" value="P-loop containing nucleoside triphosphate hydrolases"/>
    <property type="match status" value="1"/>
</dbReference>
<proteinExistence type="predicted"/>
<dbReference type="EMBL" id="JACICB010000007">
    <property type="protein sequence ID" value="MBB3705836.1"/>
    <property type="molecule type" value="Genomic_DNA"/>
</dbReference>
<evidence type="ECO:0000313" key="4">
    <source>
        <dbReference type="Proteomes" id="UP000075755"/>
    </source>
</evidence>
<gene>
    <name evidence="2" type="ORF">AA2016_2253</name>
    <name evidence="3" type="ORF">FHS67_002155</name>
</gene>
<dbReference type="RefSeq" id="WP_067958992.1">
    <property type="nucleotide sequence ID" value="NZ_CP015005.1"/>
</dbReference>
<feature type="compositionally biased region" description="Polar residues" evidence="1">
    <location>
        <begin position="713"/>
        <end position="726"/>
    </location>
</feature>
<evidence type="ECO:0000256" key="1">
    <source>
        <dbReference type="SAM" id="MobiDB-lite"/>
    </source>
</evidence>
<accession>A0AAC8YPD3</accession>
<name>A0AAC8YPD3_AMIAI</name>
<dbReference type="CDD" id="cd01029">
    <property type="entry name" value="TOPRIM_primases"/>
    <property type="match status" value="1"/>
</dbReference>
<evidence type="ECO:0000313" key="3">
    <source>
        <dbReference type="EMBL" id="MBB3705836.1"/>
    </source>
</evidence>
<protein>
    <recommendedName>
        <fullName evidence="6">AAA+ ATPase domain-containing protein</fullName>
    </recommendedName>
</protein>
<evidence type="ECO:0008006" key="6">
    <source>
        <dbReference type="Google" id="ProtNLM"/>
    </source>
</evidence>
<feature type="region of interest" description="Disordered" evidence="1">
    <location>
        <begin position="704"/>
        <end position="734"/>
    </location>
</feature>
<dbReference type="GO" id="GO:0003677">
    <property type="term" value="F:DNA binding"/>
    <property type="evidence" value="ECO:0007669"/>
    <property type="project" value="InterPro"/>
</dbReference>
<dbReference type="AlphaFoldDB" id="A0AAC8YPD3"/>
<dbReference type="Gene3D" id="3.40.1360.10">
    <property type="match status" value="1"/>
</dbReference>